<keyword evidence="1" id="KW-0808">Transferase</keyword>
<comment type="catalytic activity">
    <reaction evidence="11">
        <text>dopamine + hexadecanoyl-CoA = N-hexadecanoyl-dopamine + CoA + H(+)</text>
        <dbReference type="Rhea" id="RHEA:51376"/>
        <dbReference type="ChEBI" id="CHEBI:15378"/>
        <dbReference type="ChEBI" id="CHEBI:57287"/>
        <dbReference type="ChEBI" id="CHEBI:57379"/>
        <dbReference type="ChEBI" id="CHEBI:59905"/>
        <dbReference type="ChEBI" id="CHEBI:134058"/>
    </reaction>
    <physiologicalReaction direction="left-to-right" evidence="11">
        <dbReference type="Rhea" id="RHEA:51377"/>
    </physiologicalReaction>
</comment>
<dbReference type="GO" id="GO:0004059">
    <property type="term" value="F:aralkylamine N-acetyltransferase activity"/>
    <property type="evidence" value="ECO:0007669"/>
    <property type="project" value="UniProtKB-EC"/>
</dbReference>
<dbReference type="Proteomes" id="UP000887566">
    <property type="component" value="Unplaced"/>
</dbReference>
<dbReference type="AlphaFoldDB" id="A0A914WE95"/>
<evidence type="ECO:0000256" key="2">
    <source>
        <dbReference type="ARBA" id="ARBA00037926"/>
    </source>
</evidence>
<accession>A0A914WE95</accession>
<comment type="catalytic activity">
    <reaction evidence="6">
        <text>serotonin + octadecanoyl-CoA = N-octadecanoyl-serotonin + CoA + H(+)</text>
        <dbReference type="Rhea" id="RHEA:51400"/>
        <dbReference type="ChEBI" id="CHEBI:15378"/>
        <dbReference type="ChEBI" id="CHEBI:57287"/>
        <dbReference type="ChEBI" id="CHEBI:57394"/>
        <dbReference type="ChEBI" id="CHEBI:134065"/>
        <dbReference type="ChEBI" id="CHEBI:350546"/>
    </reaction>
    <physiologicalReaction direction="left-to-right" evidence="6">
        <dbReference type="Rhea" id="RHEA:51401"/>
    </physiologicalReaction>
</comment>
<dbReference type="FunFam" id="3.40.630.30:FF:000046">
    <property type="entry name" value="Dopamine N-acetyltransferase"/>
    <property type="match status" value="1"/>
</dbReference>
<evidence type="ECO:0000256" key="4">
    <source>
        <dbReference type="ARBA" id="ARBA00039114"/>
    </source>
</evidence>
<protein>
    <recommendedName>
        <fullName evidence="4">aralkylamine N-acetyltransferase</fullName>
        <ecNumber evidence="4">2.3.1.87</ecNumber>
    </recommendedName>
</protein>
<evidence type="ECO:0000256" key="6">
    <source>
        <dbReference type="ARBA" id="ARBA00050849"/>
    </source>
</evidence>
<dbReference type="PANTHER" id="PTHR20905:SF30">
    <property type="entry name" value="N-ACETYLTRANSFERASE DOMAIN-CONTAINING PROTEIN"/>
    <property type="match status" value="1"/>
</dbReference>
<dbReference type="WBParaSite" id="PSAMB.scaffold387size53603.g5229.t1">
    <property type="protein sequence ID" value="PSAMB.scaffold387size53603.g5229.t1"/>
    <property type="gene ID" value="PSAMB.scaffold387size53603.g5229"/>
</dbReference>
<evidence type="ECO:0000256" key="9">
    <source>
        <dbReference type="ARBA" id="ARBA00051823"/>
    </source>
</evidence>
<dbReference type="InterPro" id="IPR016181">
    <property type="entry name" value="Acyl_CoA_acyltransferase"/>
</dbReference>
<dbReference type="EC" id="2.3.1.87" evidence="4"/>
<comment type="catalytic activity">
    <reaction evidence="9">
        <text>serotonin + (9Z)-octadecenoyl-CoA = N-(9Z-octadecenoyl)-serotonin + CoA + H(+)</text>
        <dbReference type="Rhea" id="RHEA:51392"/>
        <dbReference type="ChEBI" id="CHEBI:15378"/>
        <dbReference type="ChEBI" id="CHEBI:57287"/>
        <dbReference type="ChEBI" id="CHEBI:57387"/>
        <dbReference type="ChEBI" id="CHEBI:134064"/>
        <dbReference type="ChEBI" id="CHEBI:350546"/>
    </reaction>
    <physiologicalReaction direction="left-to-right" evidence="9">
        <dbReference type="Rhea" id="RHEA:51393"/>
    </physiologicalReaction>
</comment>
<sequence>MGKEDLNLRFITAEKHHFDDIMNFLLEHFCFSEPTNVAVDLTPDEARTFWPDIVTGALVDPVSFIVFDDKDEIVAVRLCSIANRGENEDGSADAIDSNLPLSALTIVKLLTQVEADLWNLVPDDVNRLLKIDIVSVRGDQTRKGIANRLINWKLDDAKRVFGCQGVAAEATAFNSQRMFAKNGYRVLYEVVHKDLLDESGKPIIACKDDTVSSELVFKEL</sequence>
<dbReference type="Gene3D" id="3.40.630.30">
    <property type="match status" value="1"/>
</dbReference>
<name>A0A914WE95_9BILA</name>
<evidence type="ECO:0000256" key="10">
    <source>
        <dbReference type="ARBA" id="ARBA00052178"/>
    </source>
</evidence>
<proteinExistence type="inferred from homology"/>
<comment type="catalytic activity">
    <reaction evidence="10">
        <text>serotonin + hexadecanoyl-CoA = N-hexadecanoyl-serotonin + CoA + H(+)</text>
        <dbReference type="Rhea" id="RHEA:51384"/>
        <dbReference type="ChEBI" id="CHEBI:15378"/>
        <dbReference type="ChEBI" id="CHEBI:57287"/>
        <dbReference type="ChEBI" id="CHEBI:57379"/>
        <dbReference type="ChEBI" id="CHEBI:134059"/>
        <dbReference type="ChEBI" id="CHEBI:350546"/>
    </reaction>
    <physiologicalReaction direction="left-to-right" evidence="10">
        <dbReference type="Rhea" id="RHEA:51385"/>
    </physiologicalReaction>
</comment>
<dbReference type="PANTHER" id="PTHR20905">
    <property type="entry name" value="N-ACETYLTRANSFERASE-RELATED"/>
    <property type="match status" value="1"/>
</dbReference>
<comment type="catalytic activity">
    <reaction evidence="7">
        <text>serotonin + (5Z,8Z,11Z,14Z)-eicosatetraenoyl-CoA = N-[(5Z,8Z,11Z,14Z)-eicosatetraenoyl]-serotonin + CoA + H(+)</text>
        <dbReference type="Rhea" id="RHEA:51396"/>
        <dbReference type="ChEBI" id="CHEBI:15378"/>
        <dbReference type="ChEBI" id="CHEBI:57287"/>
        <dbReference type="ChEBI" id="CHEBI:57368"/>
        <dbReference type="ChEBI" id="CHEBI:132255"/>
        <dbReference type="ChEBI" id="CHEBI:350546"/>
    </reaction>
    <physiologicalReaction direction="left-to-right" evidence="7">
        <dbReference type="Rhea" id="RHEA:51397"/>
    </physiologicalReaction>
</comment>
<evidence type="ECO:0000256" key="1">
    <source>
        <dbReference type="ARBA" id="ARBA00022679"/>
    </source>
</evidence>
<evidence type="ECO:0000313" key="14">
    <source>
        <dbReference type="WBParaSite" id="PSAMB.scaffold387size53603.g5229.t1"/>
    </source>
</evidence>
<organism evidence="13 14">
    <name type="scientific">Plectus sambesii</name>
    <dbReference type="NCBI Taxonomy" id="2011161"/>
    <lineage>
        <taxon>Eukaryota</taxon>
        <taxon>Metazoa</taxon>
        <taxon>Ecdysozoa</taxon>
        <taxon>Nematoda</taxon>
        <taxon>Chromadorea</taxon>
        <taxon>Plectida</taxon>
        <taxon>Plectina</taxon>
        <taxon>Plectoidea</taxon>
        <taxon>Plectidae</taxon>
        <taxon>Plectus</taxon>
    </lineage>
</organism>
<comment type="catalytic activity">
    <reaction evidence="8">
        <text>dopamine + acetyl-CoA = N-acetyldopamine + CoA + H(+)</text>
        <dbReference type="Rhea" id="RHEA:51388"/>
        <dbReference type="ChEBI" id="CHEBI:15378"/>
        <dbReference type="ChEBI" id="CHEBI:57287"/>
        <dbReference type="ChEBI" id="CHEBI:57288"/>
        <dbReference type="ChEBI" id="CHEBI:59905"/>
        <dbReference type="ChEBI" id="CHEBI:125678"/>
    </reaction>
    <physiologicalReaction direction="left-to-right" evidence="8">
        <dbReference type="Rhea" id="RHEA:51389"/>
    </physiologicalReaction>
</comment>
<evidence type="ECO:0000256" key="7">
    <source>
        <dbReference type="ARBA" id="ARBA00051284"/>
    </source>
</evidence>
<comment type="catalytic activity">
    <reaction evidence="5">
        <text>dopamine + (9Z)-octadecenoyl-CoA = N-(9Z-octadecanoyl)-dopamine + CoA + H(+)</text>
        <dbReference type="Rhea" id="RHEA:51380"/>
        <dbReference type="ChEBI" id="CHEBI:15378"/>
        <dbReference type="ChEBI" id="CHEBI:31883"/>
        <dbReference type="ChEBI" id="CHEBI:57287"/>
        <dbReference type="ChEBI" id="CHEBI:57387"/>
        <dbReference type="ChEBI" id="CHEBI:59905"/>
    </reaction>
    <physiologicalReaction direction="left-to-right" evidence="5">
        <dbReference type="Rhea" id="RHEA:51381"/>
    </physiologicalReaction>
</comment>
<comment type="pathway">
    <text evidence="2">Aromatic compound metabolism; melatonin biosynthesis; melatonin from serotonin: step 1/2.</text>
</comment>
<evidence type="ECO:0000256" key="11">
    <source>
        <dbReference type="ARBA" id="ARBA00052335"/>
    </source>
</evidence>
<comment type="catalytic activity">
    <reaction evidence="12">
        <text>serotonin + acetyl-CoA = N-acetylserotonin + CoA + H(+)</text>
        <dbReference type="Rhea" id="RHEA:25217"/>
        <dbReference type="ChEBI" id="CHEBI:15378"/>
        <dbReference type="ChEBI" id="CHEBI:17697"/>
        <dbReference type="ChEBI" id="CHEBI:57287"/>
        <dbReference type="ChEBI" id="CHEBI:57288"/>
        <dbReference type="ChEBI" id="CHEBI:350546"/>
        <dbReference type="EC" id="2.3.1.87"/>
    </reaction>
    <physiologicalReaction direction="left-to-right" evidence="12">
        <dbReference type="Rhea" id="RHEA:25218"/>
    </physiologicalReaction>
</comment>
<comment type="similarity">
    <text evidence="3">Belongs to the acetyltransferase family. AANAT subfamily.</text>
</comment>
<dbReference type="SUPFAM" id="SSF55729">
    <property type="entry name" value="Acyl-CoA N-acyltransferases (Nat)"/>
    <property type="match status" value="1"/>
</dbReference>
<evidence type="ECO:0000313" key="13">
    <source>
        <dbReference type="Proteomes" id="UP000887566"/>
    </source>
</evidence>
<keyword evidence="13" id="KW-1185">Reference proteome</keyword>
<reference evidence="14" key="1">
    <citation type="submission" date="2022-11" db="UniProtKB">
        <authorList>
            <consortium name="WormBaseParasite"/>
        </authorList>
    </citation>
    <scope>IDENTIFICATION</scope>
</reference>
<evidence type="ECO:0000256" key="8">
    <source>
        <dbReference type="ARBA" id="ARBA00051711"/>
    </source>
</evidence>
<evidence type="ECO:0000256" key="5">
    <source>
        <dbReference type="ARBA" id="ARBA00050189"/>
    </source>
</evidence>
<evidence type="ECO:0000256" key="3">
    <source>
        <dbReference type="ARBA" id="ARBA00038182"/>
    </source>
</evidence>
<evidence type="ECO:0000256" key="12">
    <source>
        <dbReference type="ARBA" id="ARBA00052491"/>
    </source>
</evidence>